<proteinExistence type="predicted"/>
<organism evidence="2">
    <name type="scientific">hydrothermal vent metagenome</name>
    <dbReference type="NCBI Taxonomy" id="652676"/>
    <lineage>
        <taxon>unclassified sequences</taxon>
        <taxon>metagenomes</taxon>
        <taxon>ecological metagenomes</taxon>
    </lineage>
</organism>
<feature type="transmembrane region" description="Helical" evidence="1">
    <location>
        <begin position="12"/>
        <end position="32"/>
    </location>
</feature>
<dbReference type="AlphaFoldDB" id="A0A1W1C2Z6"/>
<evidence type="ECO:0008006" key="3">
    <source>
        <dbReference type="Google" id="ProtNLM"/>
    </source>
</evidence>
<evidence type="ECO:0000313" key="2">
    <source>
        <dbReference type="EMBL" id="SFV60097.1"/>
    </source>
</evidence>
<dbReference type="PROSITE" id="PS00409">
    <property type="entry name" value="PROKAR_NTER_METHYL"/>
    <property type="match status" value="1"/>
</dbReference>
<keyword evidence="1" id="KW-0812">Transmembrane</keyword>
<protein>
    <recommendedName>
        <fullName evidence="3">Prepilin-type N-terminal cleavage/methylation domain-containing protein</fullName>
    </recommendedName>
</protein>
<keyword evidence="1" id="KW-1133">Transmembrane helix</keyword>
<sequence>MKSEKLKVSRGFTLIEVIMSVLIVSIVVMGAMKLQNKNRDMAVYISQRGNSELDNSLYLVKKTYRYDKDEKDAYEILRDEFNIKDDESREALKAITKKINITEDEDIPISVEEGATPIFTFYTNEILLKGKYPARYYNFK</sequence>
<reference evidence="2" key="1">
    <citation type="submission" date="2016-10" db="EMBL/GenBank/DDBJ databases">
        <authorList>
            <person name="de Groot N.N."/>
        </authorList>
    </citation>
    <scope>NUCLEOTIDE SEQUENCE</scope>
</reference>
<dbReference type="NCBIfam" id="TIGR02532">
    <property type="entry name" value="IV_pilin_GFxxxE"/>
    <property type="match status" value="1"/>
</dbReference>
<keyword evidence="1" id="KW-0472">Membrane</keyword>
<name>A0A1W1C2Z6_9ZZZZ</name>
<dbReference type="Pfam" id="PF07963">
    <property type="entry name" value="N_methyl"/>
    <property type="match status" value="1"/>
</dbReference>
<gene>
    <name evidence="2" type="ORF">MNB_SV-12-1011</name>
</gene>
<dbReference type="EMBL" id="FPHE01000095">
    <property type="protein sequence ID" value="SFV60097.1"/>
    <property type="molecule type" value="Genomic_DNA"/>
</dbReference>
<dbReference type="InterPro" id="IPR012902">
    <property type="entry name" value="N_methyl_site"/>
</dbReference>
<evidence type="ECO:0000256" key="1">
    <source>
        <dbReference type="SAM" id="Phobius"/>
    </source>
</evidence>
<accession>A0A1W1C2Z6</accession>